<protein>
    <submittedName>
        <fullName evidence="1">Zinc ribbon domain-containing protein</fullName>
    </submittedName>
</protein>
<dbReference type="AlphaFoldDB" id="A0A9X4MKI2"/>
<reference evidence="1" key="2">
    <citation type="submission" date="2022-10" db="EMBL/GenBank/DDBJ databases">
        <authorList>
            <person name="Aronson H.S."/>
        </authorList>
    </citation>
    <scope>NUCLEOTIDE SEQUENCE</scope>
    <source>
        <strain evidence="1">RS19-109</strain>
    </source>
</reference>
<name>A0A9X4MKI2_9BACT</name>
<accession>A0A9X4MKI2</accession>
<keyword evidence="2" id="KW-1185">Reference proteome</keyword>
<evidence type="ECO:0000313" key="1">
    <source>
        <dbReference type="EMBL" id="MDG4476494.1"/>
    </source>
</evidence>
<dbReference type="RefSeq" id="WP_307633461.1">
    <property type="nucleotide sequence ID" value="NZ_JAPHEH010000001.1"/>
</dbReference>
<reference evidence="1" key="1">
    <citation type="journal article" date="2022" name="bioRxiv">
        <title>Thiovibrio frasassiensisgen. nov., sp. nov., an autotrophic, elemental sulfur disproportionating bacterium isolated from sulfidic karst sediment, and proposal of Thiovibrionaceae fam. nov.</title>
        <authorList>
            <person name="Aronson H."/>
            <person name="Thomas C."/>
            <person name="Bhattacharyya M."/>
            <person name="Eckstein S."/>
            <person name="Jensen S."/>
            <person name="Barco R."/>
            <person name="Macalady J."/>
            <person name="Amend J."/>
        </authorList>
    </citation>
    <scope>NUCLEOTIDE SEQUENCE</scope>
    <source>
        <strain evidence="1">RS19-109</strain>
    </source>
</reference>
<sequence>MDIDRCIKLANEEHFCPYCKERLSCCEAPPFHIGDGLGWGSDILFICLNNDCSIFANSWEQFEERYGHKASCRYMLLPGEDTGMTIMVGGADAFTGSIIDIEAIQKQNERHRNQKSHTTDLETCVAENNLNPVLCLILDNSAELAVRKRACELLVDLNNLDCIDPIRNHNFIHGDIEMQANMSIKQLLENNHRKECPYCMEIIKSQAKMCKHCSKEV</sequence>
<comment type="caution">
    <text evidence="1">The sequence shown here is derived from an EMBL/GenBank/DDBJ whole genome shotgun (WGS) entry which is preliminary data.</text>
</comment>
<organism evidence="1 2">
    <name type="scientific">Thiovibrio frasassiensis</name>
    <dbReference type="NCBI Taxonomy" id="2984131"/>
    <lineage>
        <taxon>Bacteria</taxon>
        <taxon>Pseudomonadati</taxon>
        <taxon>Thermodesulfobacteriota</taxon>
        <taxon>Desulfobulbia</taxon>
        <taxon>Desulfobulbales</taxon>
        <taxon>Thiovibrionaceae</taxon>
        <taxon>Thiovibrio</taxon>
    </lineage>
</organism>
<dbReference type="EMBL" id="JAPHEH010000001">
    <property type="protein sequence ID" value="MDG4476494.1"/>
    <property type="molecule type" value="Genomic_DNA"/>
</dbReference>
<proteinExistence type="predicted"/>
<gene>
    <name evidence="1" type="ORF">OLX77_10055</name>
</gene>
<dbReference type="Proteomes" id="UP001154240">
    <property type="component" value="Unassembled WGS sequence"/>
</dbReference>
<evidence type="ECO:0000313" key="2">
    <source>
        <dbReference type="Proteomes" id="UP001154240"/>
    </source>
</evidence>